<accession>A0A0D2CE00</accession>
<dbReference type="CDD" id="cd00519">
    <property type="entry name" value="Lipase_3"/>
    <property type="match status" value="1"/>
</dbReference>
<evidence type="ECO:0000256" key="12">
    <source>
        <dbReference type="ARBA" id="ARBA00022963"/>
    </source>
</evidence>
<dbReference type="VEuPathDB" id="FungiDB:PV06_00676"/>
<organism evidence="22 23">
    <name type="scientific">Exophiala oligosperma</name>
    <dbReference type="NCBI Taxonomy" id="215243"/>
    <lineage>
        <taxon>Eukaryota</taxon>
        <taxon>Fungi</taxon>
        <taxon>Dikarya</taxon>
        <taxon>Ascomycota</taxon>
        <taxon>Pezizomycotina</taxon>
        <taxon>Eurotiomycetes</taxon>
        <taxon>Chaetothyriomycetidae</taxon>
        <taxon>Chaetothyriales</taxon>
        <taxon>Herpotrichiellaceae</taxon>
        <taxon>Exophiala</taxon>
    </lineage>
</organism>
<evidence type="ECO:0000256" key="20">
    <source>
        <dbReference type="ARBA" id="ARBA00029828"/>
    </source>
</evidence>
<evidence type="ECO:0000256" key="16">
    <source>
        <dbReference type="ARBA" id="ARBA00023098"/>
    </source>
</evidence>
<dbReference type="STRING" id="215243.A0A0D2CE00"/>
<dbReference type="GO" id="GO:0004806">
    <property type="term" value="F:triacylglycerol lipase activity"/>
    <property type="evidence" value="ECO:0007669"/>
    <property type="project" value="UniProtKB-EC"/>
</dbReference>
<dbReference type="PANTHER" id="PTHR47175:SF2">
    <property type="entry name" value="LIPASE ATG15-RELATED"/>
    <property type="match status" value="1"/>
</dbReference>
<keyword evidence="11" id="KW-0378">Hydrolase</keyword>
<keyword evidence="15" id="KW-0072">Autophagy</keyword>
<dbReference type="PANTHER" id="PTHR47175">
    <property type="entry name" value="LIPASE ATG15-RELATED"/>
    <property type="match status" value="1"/>
</dbReference>
<evidence type="ECO:0000256" key="5">
    <source>
        <dbReference type="ARBA" id="ARBA00011137"/>
    </source>
</evidence>
<evidence type="ECO:0000256" key="19">
    <source>
        <dbReference type="ARBA" id="ARBA00024663"/>
    </source>
</evidence>
<comment type="function">
    <text evidence="19">Lipase which is essential for lysis of subvacuolar cytoplasm to vacuole targeted bodies and intravacuolar autophagic bodies. Involved in the lysis of intravacuolar multivesicular body (MVB) vesicles. The intravacuolar membrane disintegration by ATG15 is critical to life span extension.</text>
</comment>
<comment type="catalytic activity">
    <reaction evidence="1">
        <text>a triacylglycerol + H2O = a diacylglycerol + a fatty acid + H(+)</text>
        <dbReference type="Rhea" id="RHEA:12044"/>
        <dbReference type="ChEBI" id="CHEBI:15377"/>
        <dbReference type="ChEBI" id="CHEBI:15378"/>
        <dbReference type="ChEBI" id="CHEBI:17855"/>
        <dbReference type="ChEBI" id="CHEBI:18035"/>
        <dbReference type="ChEBI" id="CHEBI:28868"/>
        <dbReference type="EC" id="3.1.1.3"/>
    </reaction>
</comment>
<keyword evidence="9" id="KW-0812">Transmembrane</keyword>
<evidence type="ECO:0000256" key="11">
    <source>
        <dbReference type="ARBA" id="ARBA00022801"/>
    </source>
</evidence>
<dbReference type="InterPro" id="IPR029058">
    <property type="entry name" value="AB_hydrolase_fold"/>
</dbReference>
<evidence type="ECO:0000256" key="9">
    <source>
        <dbReference type="ARBA" id="ARBA00022692"/>
    </source>
</evidence>
<evidence type="ECO:0000259" key="21">
    <source>
        <dbReference type="Pfam" id="PF01764"/>
    </source>
</evidence>
<dbReference type="Pfam" id="PF01764">
    <property type="entry name" value="Lipase_3"/>
    <property type="match status" value="1"/>
</dbReference>
<keyword evidence="23" id="KW-1185">Reference proteome</keyword>
<keyword evidence="17" id="KW-0472">Membrane</keyword>
<reference evidence="22 23" key="1">
    <citation type="submission" date="2015-01" db="EMBL/GenBank/DDBJ databases">
        <title>The Genome Sequence of Exophiala oligosperma CBS72588.</title>
        <authorList>
            <consortium name="The Broad Institute Genomics Platform"/>
            <person name="Cuomo C."/>
            <person name="de Hoog S."/>
            <person name="Gorbushina A."/>
            <person name="Stielow B."/>
            <person name="Teixiera M."/>
            <person name="Abouelleil A."/>
            <person name="Chapman S.B."/>
            <person name="Priest M."/>
            <person name="Young S.K."/>
            <person name="Wortman J."/>
            <person name="Nusbaum C."/>
            <person name="Birren B."/>
        </authorList>
    </citation>
    <scope>NUCLEOTIDE SEQUENCE [LARGE SCALE GENOMIC DNA]</scope>
    <source>
        <strain evidence="22 23">CBS 72588</strain>
    </source>
</reference>
<dbReference type="GO" id="GO:0032585">
    <property type="term" value="C:multivesicular body membrane"/>
    <property type="evidence" value="ECO:0007669"/>
    <property type="project" value="UniProtKB-SubCell"/>
</dbReference>
<dbReference type="GO" id="GO:0034496">
    <property type="term" value="P:multivesicular body membrane disassembly"/>
    <property type="evidence" value="ECO:0007669"/>
    <property type="project" value="TreeGrafter"/>
</dbReference>
<evidence type="ECO:0000256" key="1">
    <source>
        <dbReference type="ARBA" id="ARBA00001024"/>
    </source>
</evidence>
<dbReference type="GO" id="GO:0046461">
    <property type="term" value="P:neutral lipid catabolic process"/>
    <property type="evidence" value="ECO:0007669"/>
    <property type="project" value="TreeGrafter"/>
</dbReference>
<evidence type="ECO:0000256" key="2">
    <source>
        <dbReference type="ARBA" id="ARBA00004270"/>
    </source>
</evidence>
<dbReference type="HOGENOM" id="CLU_028295_0_0_1"/>
<evidence type="ECO:0000256" key="18">
    <source>
        <dbReference type="ARBA" id="ARBA00023180"/>
    </source>
</evidence>
<dbReference type="SUPFAM" id="SSF53474">
    <property type="entry name" value="alpha/beta-Hydrolases"/>
    <property type="match status" value="1"/>
</dbReference>
<evidence type="ECO:0000256" key="6">
    <source>
        <dbReference type="ARBA" id="ARBA00013279"/>
    </source>
</evidence>
<dbReference type="EMBL" id="KN847332">
    <property type="protein sequence ID" value="KIW48047.1"/>
    <property type="molecule type" value="Genomic_DNA"/>
</dbReference>
<proteinExistence type="inferred from homology"/>
<evidence type="ECO:0000256" key="4">
    <source>
        <dbReference type="ARBA" id="ARBA00010701"/>
    </source>
</evidence>
<evidence type="ECO:0000256" key="10">
    <source>
        <dbReference type="ARBA" id="ARBA00022753"/>
    </source>
</evidence>
<name>A0A0D2CE00_9EURO</name>
<comment type="subcellular location">
    <subcellularLocation>
        <location evidence="3">Endosome</location>
        <location evidence="3">Multivesicular body membrane</location>
        <topology evidence="3">Single-pass type II membrane protein</topology>
    </subcellularLocation>
    <subcellularLocation>
        <location evidence="2">Prevacuolar compartment membrane</location>
        <topology evidence="2">Single-pass type II membrane protein</topology>
    </subcellularLocation>
</comment>
<dbReference type="AlphaFoldDB" id="A0A0D2CE00"/>
<evidence type="ECO:0000256" key="13">
    <source>
        <dbReference type="ARBA" id="ARBA00022968"/>
    </source>
</evidence>
<dbReference type="InterPro" id="IPR002921">
    <property type="entry name" value="Fungal_lipase-type"/>
</dbReference>
<keyword evidence="13" id="KW-0735">Signal-anchor</keyword>
<protein>
    <recommendedName>
        <fullName evidence="7">Putative lipase ATG15</fullName>
        <ecNumber evidence="6">3.1.1.3</ecNumber>
    </recommendedName>
    <alternativeName>
        <fullName evidence="20">Autophagy-related protein 15</fullName>
    </alternativeName>
    <alternativeName>
        <fullName evidence="8">Putative lipase atg15</fullName>
    </alternativeName>
</protein>
<evidence type="ECO:0000313" key="23">
    <source>
        <dbReference type="Proteomes" id="UP000053342"/>
    </source>
</evidence>
<dbReference type="RefSeq" id="XP_016268263.1">
    <property type="nucleotide sequence ID" value="XM_016401210.1"/>
</dbReference>
<keyword evidence="16" id="KW-0443">Lipid metabolism</keyword>
<evidence type="ECO:0000313" key="22">
    <source>
        <dbReference type="EMBL" id="KIW48047.1"/>
    </source>
</evidence>
<keyword evidence="18" id="KW-0325">Glycoprotein</keyword>
<dbReference type="GO" id="GO:0006660">
    <property type="term" value="P:phosphatidylserine catabolic process"/>
    <property type="evidence" value="ECO:0007669"/>
    <property type="project" value="TreeGrafter"/>
</dbReference>
<evidence type="ECO:0000256" key="3">
    <source>
        <dbReference type="ARBA" id="ARBA00004343"/>
    </source>
</evidence>
<evidence type="ECO:0000256" key="15">
    <source>
        <dbReference type="ARBA" id="ARBA00023006"/>
    </source>
</evidence>
<evidence type="ECO:0000256" key="8">
    <source>
        <dbReference type="ARBA" id="ARBA00019241"/>
    </source>
</evidence>
<sequence length="404" mass="44867">MKAHTILNSVLATDSISLSYGVGATPEAEFTLGHAFFHEFGNSSRAGDFHTISASDSRVLQVTSDNKYESLQPLAIHTRTLYLSRRVQTHLGLTDQDDGWEDHPANVPDVSNKPTEINLAKMCSDAYALEPSEPDWLNSSLGFNRSDSFGWVGDGLRGHVFTDKRNETVIVAFKGTTIDPRDKWRNNDRLNDNMLFSCCCASQRPDPFWYGTVCDCDTDTFQCNATCITQELLQKDRYYPTAIAVMQNVTSWYPNATFWVTGHSLGGAVASLVGLTFNMPSIAFESPPQRLPAQRLGIAIPPHTADYHVGNTGDPVFMGACNGYFSSCSVAGYAFESQCHTGKRCVYDTVGDKGWHLNINNHRLNVVIHEVLEAYNNTPVCESDDECVDCFSWKFNTSQTVHRP</sequence>
<keyword evidence="14" id="KW-1133">Transmembrane helix</keyword>
<comment type="similarity">
    <text evidence="4">Belongs to the AB hydrolase superfamily. Lipase family.</text>
</comment>
<dbReference type="GO" id="GO:0034727">
    <property type="term" value="P:piecemeal microautophagy of the nucleus"/>
    <property type="evidence" value="ECO:0007669"/>
    <property type="project" value="TreeGrafter"/>
</dbReference>
<dbReference type="Proteomes" id="UP000053342">
    <property type="component" value="Unassembled WGS sequence"/>
</dbReference>
<comment type="subunit">
    <text evidence="5">Binds to both phosphatidylinositol (PI) and phosphatidylinositol 3,5-bisphosphate (PIP2).</text>
</comment>
<keyword evidence="12" id="KW-0442">Lipid degradation</keyword>
<dbReference type="GO" id="GO:0004620">
    <property type="term" value="F:phospholipase activity"/>
    <property type="evidence" value="ECO:0007669"/>
    <property type="project" value="TreeGrafter"/>
</dbReference>
<evidence type="ECO:0000256" key="14">
    <source>
        <dbReference type="ARBA" id="ARBA00022989"/>
    </source>
</evidence>
<dbReference type="GO" id="GO:0005775">
    <property type="term" value="C:vacuolar lumen"/>
    <property type="evidence" value="ECO:0007669"/>
    <property type="project" value="TreeGrafter"/>
</dbReference>
<gene>
    <name evidence="22" type="ORF">PV06_00676</name>
</gene>
<evidence type="ECO:0000256" key="17">
    <source>
        <dbReference type="ARBA" id="ARBA00023136"/>
    </source>
</evidence>
<dbReference type="GeneID" id="27352750"/>
<dbReference type="OrthoDB" id="58570at2759"/>
<dbReference type="Gene3D" id="3.40.50.1820">
    <property type="entry name" value="alpha/beta hydrolase"/>
    <property type="match status" value="1"/>
</dbReference>
<keyword evidence="10" id="KW-0967">Endosome</keyword>
<feature type="domain" description="Fungal lipase-type" evidence="21">
    <location>
        <begin position="223"/>
        <end position="277"/>
    </location>
</feature>
<evidence type="ECO:0000256" key="7">
    <source>
        <dbReference type="ARBA" id="ARBA00018542"/>
    </source>
</evidence>
<dbReference type="InterPro" id="IPR050805">
    <property type="entry name" value="ATG15_Lipase"/>
</dbReference>
<dbReference type="EC" id="3.1.1.3" evidence="6"/>